<dbReference type="PROSITE" id="PS50157">
    <property type="entry name" value="ZINC_FINGER_C2H2_2"/>
    <property type="match status" value="6"/>
</dbReference>
<feature type="domain" description="C2H2-type" evidence="14">
    <location>
        <begin position="342"/>
        <end position="369"/>
    </location>
</feature>
<reference evidence="16" key="1">
    <citation type="submission" date="2025-08" db="UniProtKB">
        <authorList>
            <consortium name="Ensembl"/>
        </authorList>
    </citation>
    <scope>IDENTIFICATION</scope>
</reference>
<feature type="domain" description="C2H2-type" evidence="14">
    <location>
        <begin position="314"/>
        <end position="341"/>
    </location>
</feature>
<keyword evidence="11" id="KW-0539">Nucleus</keyword>
<dbReference type="GO" id="GO:0000981">
    <property type="term" value="F:DNA-binding transcription factor activity, RNA polymerase II-specific"/>
    <property type="evidence" value="ECO:0007669"/>
    <property type="project" value="TreeGrafter"/>
</dbReference>
<organism evidence="16 17">
    <name type="scientific">Pelusios castaneus</name>
    <name type="common">West African mud turtle</name>
    <dbReference type="NCBI Taxonomy" id="367368"/>
    <lineage>
        <taxon>Eukaryota</taxon>
        <taxon>Metazoa</taxon>
        <taxon>Chordata</taxon>
        <taxon>Craniata</taxon>
        <taxon>Vertebrata</taxon>
        <taxon>Euteleostomi</taxon>
        <taxon>Archelosauria</taxon>
        <taxon>Testudinata</taxon>
        <taxon>Testudines</taxon>
        <taxon>Pleurodira</taxon>
        <taxon>Pelomedusidae</taxon>
        <taxon>Pelusios</taxon>
    </lineage>
</organism>
<keyword evidence="6 12" id="KW-0863">Zinc-finger</keyword>
<dbReference type="GO" id="GO:0000122">
    <property type="term" value="P:negative regulation of transcription by RNA polymerase II"/>
    <property type="evidence" value="ECO:0007669"/>
    <property type="project" value="UniProtKB-ARBA"/>
</dbReference>
<evidence type="ECO:0000313" key="17">
    <source>
        <dbReference type="Proteomes" id="UP000694393"/>
    </source>
</evidence>
<reference evidence="16" key="2">
    <citation type="submission" date="2025-09" db="UniProtKB">
        <authorList>
            <consortium name="Ensembl"/>
        </authorList>
    </citation>
    <scope>IDENTIFICATION</scope>
</reference>
<keyword evidence="10" id="KW-0804">Transcription</keyword>
<dbReference type="FunFam" id="3.30.160.60:FF:000352">
    <property type="entry name" value="zinc finger protein 3 homolog"/>
    <property type="match status" value="1"/>
</dbReference>
<protein>
    <recommendedName>
        <fullName evidence="18">Zinc finger protein 3</fullName>
    </recommendedName>
</protein>
<dbReference type="SMART" id="SM00349">
    <property type="entry name" value="KRAB"/>
    <property type="match status" value="1"/>
</dbReference>
<feature type="domain" description="C2H2-type" evidence="14">
    <location>
        <begin position="286"/>
        <end position="313"/>
    </location>
</feature>
<evidence type="ECO:0000256" key="9">
    <source>
        <dbReference type="ARBA" id="ARBA00023125"/>
    </source>
</evidence>
<comment type="similarity">
    <text evidence="3">Belongs to the krueppel C2H2-type zinc-finger protein family.</text>
</comment>
<evidence type="ECO:0000259" key="14">
    <source>
        <dbReference type="PROSITE" id="PS50157"/>
    </source>
</evidence>
<dbReference type="InterPro" id="IPR036236">
    <property type="entry name" value="Znf_C2H2_sf"/>
</dbReference>
<dbReference type="SUPFAM" id="SSF57667">
    <property type="entry name" value="beta-beta-alpha zinc fingers"/>
    <property type="match status" value="4"/>
</dbReference>
<dbReference type="SUPFAM" id="SSF109640">
    <property type="entry name" value="KRAB domain (Kruppel-associated box)"/>
    <property type="match status" value="1"/>
</dbReference>
<dbReference type="FunFam" id="3.30.160.60:FF:000292">
    <property type="entry name" value="zinc finger protein 619"/>
    <property type="match status" value="1"/>
</dbReference>
<dbReference type="InterPro" id="IPR001909">
    <property type="entry name" value="KRAB"/>
</dbReference>
<keyword evidence="5" id="KW-0677">Repeat</keyword>
<proteinExistence type="inferred from homology"/>
<evidence type="ECO:0000256" key="11">
    <source>
        <dbReference type="ARBA" id="ARBA00023242"/>
    </source>
</evidence>
<accession>A0A8C8SRP9</accession>
<evidence type="ECO:0000256" key="7">
    <source>
        <dbReference type="ARBA" id="ARBA00022833"/>
    </source>
</evidence>
<evidence type="ECO:0000259" key="15">
    <source>
        <dbReference type="PROSITE" id="PS50805"/>
    </source>
</evidence>
<comment type="function">
    <text evidence="1">May be involved in transcriptional regulation.</text>
</comment>
<evidence type="ECO:0000256" key="5">
    <source>
        <dbReference type="ARBA" id="ARBA00022737"/>
    </source>
</evidence>
<feature type="domain" description="C2H2-type" evidence="14">
    <location>
        <begin position="370"/>
        <end position="397"/>
    </location>
</feature>
<keyword evidence="8" id="KW-0805">Transcription regulation</keyword>
<feature type="domain" description="KRAB" evidence="15">
    <location>
        <begin position="93"/>
        <end position="164"/>
    </location>
</feature>
<keyword evidence="9" id="KW-0238">DNA-binding</keyword>
<evidence type="ECO:0000256" key="4">
    <source>
        <dbReference type="ARBA" id="ARBA00022723"/>
    </source>
</evidence>
<dbReference type="FunFam" id="3.30.160.60:FF:000953">
    <property type="entry name" value="Zinc finger protein 691"/>
    <property type="match status" value="1"/>
</dbReference>
<name>A0A8C8SRP9_9SAUR</name>
<dbReference type="Gene3D" id="3.30.160.60">
    <property type="entry name" value="Classic Zinc Finger"/>
    <property type="match status" value="6"/>
</dbReference>
<dbReference type="FunFam" id="3.30.160.60:FF:000295">
    <property type="entry name" value="zinc finger protein 19"/>
    <property type="match status" value="2"/>
</dbReference>
<dbReference type="GO" id="GO:0008270">
    <property type="term" value="F:zinc ion binding"/>
    <property type="evidence" value="ECO:0007669"/>
    <property type="project" value="UniProtKB-KW"/>
</dbReference>
<dbReference type="CDD" id="cd07765">
    <property type="entry name" value="KRAB_A-box"/>
    <property type="match status" value="1"/>
</dbReference>
<feature type="region of interest" description="Disordered" evidence="13">
    <location>
        <begin position="208"/>
        <end position="232"/>
    </location>
</feature>
<keyword evidence="4" id="KW-0479">Metal-binding</keyword>
<dbReference type="Proteomes" id="UP000694393">
    <property type="component" value="Unplaced"/>
</dbReference>
<dbReference type="GO" id="GO:0005634">
    <property type="term" value="C:nucleus"/>
    <property type="evidence" value="ECO:0007669"/>
    <property type="project" value="UniProtKB-SubCell"/>
</dbReference>
<dbReference type="Gene3D" id="6.10.140.140">
    <property type="match status" value="1"/>
</dbReference>
<dbReference type="PANTHER" id="PTHR24381">
    <property type="entry name" value="ZINC FINGER PROTEIN"/>
    <property type="match status" value="1"/>
</dbReference>
<sequence>MQEDSAGGPSYCIPIGICAGEGPSLMFLLCPASWGAFSPGGTGPTGQPWALLTTPELEVPGSGITSTFCSNASHLPTRQGREMAGVELVQGLMTFEEVAVSFTKEEWALLDPAQRALYRDIMRENYENVTWLGRAVSRPDVISQLEPGEVPWDPDLQGLEEREILIAPCIGDGMVSENKEQEDFEQADPHGVLLQRSTGNVSRNNVQEKASESLHRLTSLQGNQPGGKADKSIHCPGIRKDLKEITAQQEIPTAESNNTCAECGKNFSCRSGLIKHQRIHTGERPYECGECGKTFIRNSHLATHQRIHTGERPYECRECGKSFADSSALVTHRRTHTGETPYECQECGKNFTRSSNLIMHQRIHTGERPYECYQCGKTFARRSNLLRHQRIYMDDGPYICAECGKTFHQISALIYHQRICKGDQHQENPI</sequence>
<feature type="domain" description="C2H2-type" evidence="14">
    <location>
        <begin position="398"/>
        <end position="425"/>
    </location>
</feature>
<dbReference type="GO" id="GO:0009891">
    <property type="term" value="P:positive regulation of biosynthetic process"/>
    <property type="evidence" value="ECO:0007669"/>
    <property type="project" value="UniProtKB-ARBA"/>
</dbReference>
<evidence type="ECO:0000256" key="10">
    <source>
        <dbReference type="ARBA" id="ARBA00023163"/>
    </source>
</evidence>
<evidence type="ECO:0000256" key="13">
    <source>
        <dbReference type="SAM" id="MobiDB-lite"/>
    </source>
</evidence>
<dbReference type="Pfam" id="PF01352">
    <property type="entry name" value="KRAB"/>
    <property type="match status" value="1"/>
</dbReference>
<dbReference type="AlphaFoldDB" id="A0A8C8SRP9"/>
<keyword evidence="7" id="KW-0862">Zinc</keyword>
<evidence type="ECO:0000256" key="1">
    <source>
        <dbReference type="ARBA" id="ARBA00003767"/>
    </source>
</evidence>
<evidence type="ECO:0000256" key="2">
    <source>
        <dbReference type="ARBA" id="ARBA00004123"/>
    </source>
</evidence>
<evidence type="ECO:0000256" key="6">
    <source>
        <dbReference type="ARBA" id="ARBA00022771"/>
    </source>
</evidence>
<dbReference type="Ensembl" id="ENSPCET00000025449.1">
    <property type="protein sequence ID" value="ENSPCEP00000024630.1"/>
    <property type="gene ID" value="ENSPCEG00000018604.1"/>
</dbReference>
<dbReference type="PANTHER" id="PTHR24381:SF390">
    <property type="entry name" value="ZINC FINGER PROTEIN 37 HOMOLOG"/>
    <property type="match status" value="1"/>
</dbReference>
<dbReference type="PROSITE" id="PS00028">
    <property type="entry name" value="ZINC_FINGER_C2H2_1"/>
    <property type="match status" value="4"/>
</dbReference>
<feature type="domain" description="C2H2-type" evidence="14">
    <location>
        <begin position="258"/>
        <end position="285"/>
    </location>
</feature>
<dbReference type="InterPro" id="IPR036051">
    <property type="entry name" value="KRAB_dom_sf"/>
</dbReference>
<evidence type="ECO:0000256" key="8">
    <source>
        <dbReference type="ARBA" id="ARBA00023015"/>
    </source>
</evidence>
<evidence type="ECO:0008006" key="18">
    <source>
        <dbReference type="Google" id="ProtNLM"/>
    </source>
</evidence>
<dbReference type="SMART" id="SM00355">
    <property type="entry name" value="ZnF_C2H2"/>
    <property type="match status" value="6"/>
</dbReference>
<dbReference type="GO" id="GO:0000977">
    <property type="term" value="F:RNA polymerase II transcription regulatory region sequence-specific DNA binding"/>
    <property type="evidence" value="ECO:0007669"/>
    <property type="project" value="TreeGrafter"/>
</dbReference>
<dbReference type="Pfam" id="PF00096">
    <property type="entry name" value="zf-C2H2"/>
    <property type="match status" value="6"/>
</dbReference>
<dbReference type="PROSITE" id="PS50805">
    <property type="entry name" value="KRAB"/>
    <property type="match status" value="1"/>
</dbReference>
<evidence type="ECO:0000313" key="16">
    <source>
        <dbReference type="Ensembl" id="ENSPCEP00000024630.1"/>
    </source>
</evidence>
<dbReference type="InterPro" id="IPR013087">
    <property type="entry name" value="Znf_C2H2_type"/>
</dbReference>
<keyword evidence="17" id="KW-1185">Reference proteome</keyword>
<dbReference type="FunFam" id="3.30.160.60:FF:000016">
    <property type="entry name" value="zinc finger protein 37 homolog"/>
    <property type="match status" value="1"/>
</dbReference>
<comment type="subcellular location">
    <subcellularLocation>
        <location evidence="2">Nucleus</location>
    </subcellularLocation>
</comment>
<evidence type="ECO:0000256" key="12">
    <source>
        <dbReference type="PROSITE-ProRule" id="PRU00042"/>
    </source>
</evidence>
<evidence type="ECO:0000256" key="3">
    <source>
        <dbReference type="ARBA" id="ARBA00006991"/>
    </source>
</evidence>